<proteinExistence type="predicted"/>
<evidence type="ECO:0000313" key="3">
    <source>
        <dbReference type="Proteomes" id="UP001500507"/>
    </source>
</evidence>
<evidence type="ECO:0000256" key="1">
    <source>
        <dbReference type="SAM" id="SignalP"/>
    </source>
</evidence>
<dbReference type="RefSeq" id="WP_343763293.1">
    <property type="nucleotide sequence ID" value="NZ_BAAAFG010000002.1"/>
</dbReference>
<gene>
    <name evidence="2" type="ORF">GCM10009117_04610</name>
</gene>
<keyword evidence="3" id="KW-1185">Reference proteome</keyword>
<feature type="chain" id="PRO_5045784485" evidence="1">
    <location>
        <begin position="18"/>
        <end position="262"/>
    </location>
</feature>
<name>A0ABN1MDY7_9FLAO</name>
<dbReference type="EMBL" id="BAAAFG010000002">
    <property type="protein sequence ID" value="GAA0871315.1"/>
    <property type="molecule type" value="Genomic_DNA"/>
</dbReference>
<feature type="signal peptide" evidence="1">
    <location>
        <begin position="1"/>
        <end position="17"/>
    </location>
</feature>
<dbReference type="Proteomes" id="UP001500507">
    <property type="component" value="Unassembled WGS sequence"/>
</dbReference>
<reference evidence="2 3" key="1">
    <citation type="journal article" date="2019" name="Int. J. Syst. Evol. Microbiol.">
        <title>The Global Catalogue of Microorganisms (GCM) 10K type strain sequencing project: providing services to taxonomists for standard genome sequencing and annotation.</title>
        <authorList>
            <consortium name="The Broad Institute Genomics Platform"/>
            <consortium name="The Broad Institute Genome Sequencing Center for Infectious Disease"/>
            <person name="Wu L."/>
            <person name="Ma J."/>
        </authorList>
    </citation>
    <scope>NUCLEOTIDE SEQUENCE [LARGE SCALE GENOMIC DNA]</scope>
    <source>
        <strain evidence="2 3">JCM 16082</strain>
    </source>
</reference>
<comment type="caution">
    <text evidence="2">The sequence shown here is derived from an EMBL/GenBank/DDBJ whole genome shotgun (WGS) entry which is preliminary data.</text>
</comment>
<organism evidence="2 3">
    <name type="scientific">Gangjinia marincola</name>
    <dbReference type="NCBI Taxonomy" id="578463"/>
    <lineage>
        <taxon>Bacteria</taxon>
        <taxon>Pseudomonadati</taxon>
        <taxon>Bacteroidota</taxon>
        <taxon>Flavobacteriia</taxon>
        <taxon>Flavobacteriales</taxon>
        <taxon>Flavobacteriaceae</taxon>
        <taxon>Gangjinia</taxon>
    </lineage>
</organism>
<accession>A0ABN1MDY7</accession>
<sequence length="262" mass="30234">MKHVLIFLLFATNVGLAQDVLVHSADTITPLDADIFVGIDDFNNLFYVKENTFFKQQKNQKTQFVDLQLGELTSVDILNPLKILLFYRDVNTVVILDNRLNEITRINFNELPSIKAVDFAGSGKGQTIWIYNTLLNQIELFDYLQQRSVANTPPLKEAALLFDTGYNYAYKITKDQLLTYSLYGVLTNSIPIPNIVQLCERDQQLILYSKDTGYSLYTRKDESLKPLENLEVIPQQFYLNGEKFYIYDGNAIHYYTLNHSKK</sequence>
<protein>
    <submittedName>
        <fullName evidence="2">Uncharacterized protein</fullName>
    </submittedName>
</protein>
<keyword evidence="1" id="KW-0732">Signal</keyword>
<evidence type="ECO:0000313" key="2">
    <source>
        <dbReference type="EMBL" id="GAA0871315.1"/>
    </source>
</evidence>